<dbReference type="Proteomes" id="UP001066276">
    <property type="component" value="Chromosome 6"/>
</dbReference>
<name>A0AAV7QF04_PLEWA</name>
<evidence type="ECO:0000313" key="1">
    <source>
        <dbReference type="EMBL" id="KAJ1137659.1"/>
    </source>
</evidence>
<gene>
    <name evidence="1" type="ORF">NDU88_004057</name>
</gene>
<evidence type="ECO:0000313" key="2">
    <source>
        <dbReference type="Proteomes" id="UP001066276"/>
    </source>
</evidence>
<sequence length="95" mass="10321">MLAAVSISGKFREQRLATRLHAKQQSFRHAQGTARAAPKLRAGVLSNDVLSSEAFGTLKEQRMLILSNALACLATKSSADSRNSAYRSLTTRCRA</sequence>
<keyword evidence="2" id="KW-1185">Reference proteome</keyword>
<proteinExistence type="predicted"/>
<organism evidence="1 2">
    <name type="scientific">Pleurodeles waltl</name>
    <name type="common">Iberian ribbed newt</name>
    <dbReference type="NCBI Taxonomy" id="8319"/>
    <lineage>
        <taxon>Eukaryota</taxon>
        <taxon>Metazoa</taxon>
        <taxon>Chordata</taxon>
        <taxon>Craniata</taxon>
        <taxon>Vertebrata</taxon>
        <taxon>Euteleostomi</taxon>
        <taxon>Amphibia</taxon>
        <taxon>Batrachia</taxon>
        <taxon>Caudata</taxon>
        <taxon>Salamandroidea</taxon>
        <taxon>Salamandridae</taxon>
        <taxon>Pleurodelinae</taxon>
        <taxon>Pleurodeles</taxon>
    </lineage>
</organism>
<comment type="caution">
    <text evidence="1">The sequence shown here is derived from an EMBL/GenBank/DDBJ whole genome shotgun (WGS) entry which is preliminary data.</text>
</comment>
<protein>
    <submittedName>
        <fullName evidence="1">Uncharacterized protein</fullName>
    </submittedName>
</protein>
<accession>A0AAV7QF04</accession>
<dbReference type="AlphaFoldDB" id="A0AAV7QF04"/>
<reference evidence="1" key="1">
    <citation type="journal article" date="2022" name="bioRxiv">
        <title>Sequencing and chromosome-scale assembly of the giantPleurodeles waltlgenome.</title>
        <authorList>
            <person name="Brown T."/>
            <person name="Elewa A."/>
            <person name="Iarovenko S."/>
            <person name="Subramanian E."/>
            <person name="Araus A.J."/>
            <person name="Petzold A."/>
            <person name="Susuki M."/>
            <person name="Suzuki K.-i.T."/>
            <person name="Hayashi T."/>
            <person name="Toyoda A."/>
            <person name="Oliveira C."/>
            <person name="Osipova E."/>
            <person name="Leigh N.D."/>
            <person name="Simon A."/>
            <person name="Yun M.H."/>
        </authorList>
    </citation>
    <scope>NUCLEOTIDE SEQUENCE</scope>
    <source>
        <strain evidence="1">20211129_DDA</strain>
        <tissue evidence="1">Liver</tissue>
    </source>
</reference>
<dbReference type="EMBL" id="JANPWB010000010">
    <property type="protein sequence ID" value="KAJ1137659.1"/>
    <property type="molecule type" value="Genomic_DNA"/>
</dbReference>